<dbReference type="InterPro" id="IPR036249">
    <property type="entry name" value="Thioredoxin-like_sf"/>
</dbReference>
<dbReference type="Pfam" id="PF00085">
    <property type="entry name" value="Thioredoxin"/>
    <property type="match status" value="1"/>
</dbReference>
<keyword evidence="1" id="KW-1015">Disulfide bond</keyword>
<dbReference type="Proteomes" id="UP001153069">
    <property type="component" value="Unassembled WGS sequence"/>
</dbReference>
<proteinExistence type="predicted"/>
<sequence>MTSLPITTATDNTGTDDTTKKLIPGHVIHCSSVEEYHAALQAAGDGLVVVDVYADWCPPCQAMAPIFERLAAEYPQTVFIKVDVDRAPSLKHELSVWALPTFVFLKHGKKVGSFMGANQSLLKRGLENNGEVSICSNLACIVQ</sequence>
<dbReference type="PROSITE" id="PS51352">
    <property type="entry name" value="THIOREDOXIN_2"/>
    <property type="match status" value="1"/>
</dbReference>
<dbReference type="OrthoDB" id="2121326at2759"/>
<name>A0A9N8DEP8_9STRA</name>
<dbReference type="InterPro" id="IPR017937">
    <property type="entry name" value="Thioredoxin_CS"/>
</dbReference>
<feature type="domain" description="Thioredoxin" evidence="2">
    <location>
        <begin position="1"/>
        <end position="131"/>
    </location>
</feature>
<dbReference type="CDD" id="cd02947">
    <property type="entry name" value="TRX_family"/>
    <property type="match status" value="1"/>
</dbReference>
<keyword evidence="4" id="KW-1185">Reference proteome</keyword>
<evidence type="ECO:0000313" key="4">
    <source>
        <dbReference type="Proteomes" id="UP001153069"/>
    </source>
</evidence>
<dbReference type="Gene3D" id="3.40.30.10">
    <property type="entry name" value="Glutaredoxin"/>
    <property type="match status" value="1"/>
</dbReference>
<dbReference type="PRINTS" id="PR00421">
    <property type="entry name" value="THIOREDOXIN"/>
</dbReference>
<dbReference type="PANTHER" id="PTHR46115">
    <property type="entry name" value="THIOREDOXIN-LIKE PROTEIN 1"/>
    <property type="match status" value="1"/>
</dbReference>
<reference evidence="3" key="1">
    <citation type="submission" date="2020-06" db="EMBL/GenBank/DDBJ databases">
        <authorList>
            <consortium name="Plant Systems Biology data submission"/>
        </authorList>
    </citation>
    <scope>NUCLEOTIDE SEQUENCE</scope>
    <source>
        <strain evidence="3">D6</strain>
    </source>
</reference>
<accession>A0A9N8DEP8</accession>
<evidence type="ECO:0000259" key="2">
    <source>
        <dbReference type="PROSITE" id="PS51352"/>
    </source>
</evidence>
<dbReference type="EMBL" id="CAICTM010000053">
    <property type="protein sequence ID" value="CAB9499130.1"/>
    <property type="molecule type" value="Genomic_DNA"/>
</dbReference>
<gene>
    <name evidence="3" type="ORF">SEMRO_54_G031890.1</name>
</gene>
<dbReference type="AlphaFoldDB" id="A0A9N8DEP8"/>
<organism evidence="3 4">
    <name type="scientific">Seminavis robusta</name>
    <dbReference type="NCBI Taxonomy" id="568900"/>
    <lineage>
        <taxon>Eukaryota</taxon>
        <taxon>Sar</taxon>
        <taxon>Stramenopiles</taxon>
        <taxon>Ochrophyta</taxon>
        <taxon>Bacillariophyta</taxon>
        <taxon>Bacillariophyceae</taxon>
        <taxon>Bacillariophycidae</taxon>
        <taxon>Naviculales</taxon>
        <taxon>Naviculaceae</taxon>
        <taxon>Seminavis</taxon>
    </lineage>
</organism>
<dbReference type="SUPFAM" id="SSF52833">
    <property type="entry name" value="Thioredoxin-like"/>
    <property type="match status" value="1"/>
</dbReference>
<comment type="caution">
    <text evidence="3">The sequence shown here is derived from an EMBL/GenBank/DDBJ whole genome shotgun (WGS) entry which is preliminary data.</text>
</comment>
<evidence type="ECO:0000256" key="1">
    <source>
        <dbReference type="ARBA" id="ARBA00023157"/>
    </source>
</evidence>
<dbReference type="PROSITE" id="PS00194">
    <property type="entry name" value="THIOREDOXIN_1"/>
    <property type="match status" value="1"/>
</dbReference>
<evidence type="ECO:0000313" key="3">
    <source>
        <dbReference type="EMBL" id="CAB9499130.1"/>
    </source>
</evidence>
<protein>
    <submittedName>
        <fullName evidence="3">Thioredoxin H-type</fullName>
    </submittedName>
</protein>
<dbReference type="InterPro" id="IPR013766">
    <property type="entry name" value="Thioredoxin_domain"/>
</dbReference>